<evidence type="ECO:0000313" key="1">
    <source>
        <dbReference type="EMBL" id="KER31292.1"/>
    </source>
</evidence>
<evidence type="ECO:0000313" key="2">
    <source>
        <dbReference type="Proteomes" id="UP000054324"/>
    </source>
</evidence>
<sequence length="101" mass="11202">MRTAERHVPGVSMGESSRRKCISLGEFEQAIDRLVLVKNDGTKLQETDVMEYVTHLEDSMGFGCNTSDGVSAHISKASIAFANLLKSYHQCACHWSQKARV</sequence>
<name>A0A074ZZ67_OPIVI</name>
<dbReference type="RefSeq" id="XP_009164986.1">
    <property type="nucleotide sequence ID" value="XM_009166722.1"/>
</dbReference>
<dbReference type="EMBL" id="KL596648">
    <property type="protein sequence ID" value="KER31292.1"/>
    <property type="molecule type" value="Genomic_DNA"/>
</dbReference>
<dbReference type="GeneID" id="20316661"/>
<dbReference type="AlphaFoldDB" id="A0A074ZZ67"/>
<proteinExistence type="predicted"/>
<dbReference type="CTD" id="20316661"/>
<accession>A0A074ZZ67</accession>
<protein>
    <submittedName>
        <fullName evidence="1">Uncharacterized protein</fullName>
    </submittedName>
</protein>
<keyword evidence="2" id="KW-1185">Reference proteome</keyword>
<gene>
    <name evidence="1" type="ORF">T265_02473</name>
</gene>
<reference evidence="1 2" key="1">
    <citation type="submission" date="2013-11" db="EMBL/GenBank/DDBJ databases">
        <title>Opisthorchis viverrini - life in the bile duct.</title>
        <authorList>
            <person name="Young N.D."/>
            <person name="Nagarajan N."/>
            <person name="Lin S.J."/>
            <person name="Korhonen P.K."/>
            <person name="Jex A.R."/>
            <person name="Hall R.S."/>
            <person name="Safavi-Hemami H."/>
            <person name="Kaewkong W."/>
            <person name="Bertrand D."/>
            <person name="Gao S."/>
            <person name="Seet Q."/>
            <person name="Wongkham S."/>
            <person name="Teh B.T."/>
            <person name="Wongkham C."/>
            <person name="Intapan P.M."/>
            <person name="Maleewong W."/>
            <person name="Yang X."/>
            <person name="Hu M."/>
            <person name="Wang Z."/>
            <person name="Hofmann A."/>
            <person name="Sternberg P.W."/>
            <person name="Tan P."/>
            <person name="Wang J."/>
            <person name="Gasser R.B."/>
        </authorList>
    </citation>
    <scope>NUCLEOTIDE SEQUENCE [LARGE SCALE GENOMIC DNA]</scope>
</reference>
<dbReference type="Proteomes" id="UP000054324">
    <property type="component" value="Unassembled WGS sequence"/>
</dbReference>
<organism evidence="1 2">
    <name type="scientific">Opisthorchis viverrini</name>
    <name type="common">Southeast Asian liver fluke</name>
    <dbReference type="NCBI Taxonomy" id="6198"/>
    <lineage>
        <taxon>Eukaryota</taxon>
        <taxon>Metazoa</taxon>
        <taxon>Spiralia</taxon>
        <taxon>Lophotrochozoa</taxon>
        <taxon>Platyhelminthes</taxon>
        <taxon>Trematoda</taxon>
        <taxon>Digenea</taxon>
        <taxon>Opisthorchiida</taxon>
        <taxon>Opisthorchiata</taxon>
        <taxon>Opisthorchiidae</taxon>
        <taxon>Opisthorchis</taxon>
    </lineage>
</organism>
<dbReference type="KEGG" id="ovi:T265_02473"/>